<evidence type="ECO:0000256" key="9">
    <source>
        <dbReference type="ARBA" id="ARBA00034687"/>
    </source>
</evidence>
<protein>
    <recommendedName>
        <fullName evidence="4">Dynactin subunit 6</fullName>
    </recommendedName>
</protein>
<dbReference type="Gene3D" id="2.160.10.10">
    <property type="entry name" value="Hexapeptide repeat proteins"/>
    <property type="match status" value="1"/>
</dbReference>
<comment type="similarity">
    <text evidence="2">Belongs to the eukaryotic ribosomal protein eS28 family.</text>
</comment>
<evidence type="ECO:0000256" key="7">
    <source>
        <dbReference type="ARBA" id="ARBA00023212"/>
    </source>
</evidence>
<evidence type="ECO:0000313" key="10">
    <source>
        <dbReference type="EMBL" id="KAJ6228561.1"/>
    </source>
</evidence>
<evidence type="ECO:0000256" key="4">
    <source>
        <dbReference type="ARBA" id="ARBA00016573"/>
    </source>
</evidence>
<keyword evidence="8" id="KW-0687">Ribonucleoprotein</keyword>
<dbReference type="InterPro" id="IPR001451">
    <property type="entry name" value="Hexapep"/>
</dbReference>
<dbReference type="PANTHER" id="PTHR13072:SF0">
    <property type="entry name" value="DYNACTIN SUBUNIT 6"/>
    <property type="match status" value="1"/>
</dbReference>
<evidence type="ECO:0000256" key="8">
    <source>
        <dbReference type="ARBA" id="ARBA00023274"/>
    </source>
</evidence>
<name>A0ABQ8X7L7_9EUKA</name>
<dbReference type="Proteomes" id="UP001150062">
    <property type="component" value="Unassembled WGS sequence"/>
</dbReference>
<keyword evidence="5" id="KW-0963">Cytoplasm</keyword>
<evidence type="ECO:0000256" key="5">
    <source>
        <dbReference type="ARBA" id="ARBA00022490"/>
    </source>
</evidence>
<dbReference type="Gene3D" id="2.40.50.140">
    <property type="entry name" value="Nucleic acid-binding proteins"/>
    <property type="match status" value="1"/>
</dbReference>
<organism evidence="10 11">
    <name type="scientific">Anaeramoeba flamelloides</name>
    <dbReference type="NCBI Taxonomy" id="1746091"/>
    <lineage>
        <taxon>Eukaryota</taxon>
        <taxon>Metamonada</taxon>
        <taxon>Anaeramoebidae</taxon>
        <taxon>Anaeramoeba</taxon>
    </lineage>
</organism>
<comment type="similarity">
    <text evidence="3">Belongs to the dynactin subunits 5/6 family. Dynactin subunit 6 subfamily.</text>
</comment>
<comment type="function">
    <text evidence="9">Part of the dynactin complex that activates the molecular motor dynein for ultra-processive transport along microtubules.</text>
</comment>
<evidence type="ECO:0000256" key="3">
    <source>
        <dbReference type="ARBA" id="ARBA00007719"/>
    </source>
</evidence>
<evidence type="ECO:0000256" key="6">
    <source>
        <dbReference type="ARBA" id="ARBA00022980"/>
    </source>
</evidence>
<dbReference type="InterPro" id="IPR000289">
    <property type="entry name" value="Ribosomal_eS28"/>
</dbReference>
<dbReference type="InterPro" id="IPR011004">
    <property type="entry name" value="Trimer_LpxA-like_sf"/>
</dbReference>
<dbReference type="SUPFAM" id="SSF51161">
    <property type="entry name" value="Trimeric LpxA-like enzymes"/>
    <property type="match status" value="1"/>
</dbReference>
<dbReference type="InterPro" id="IPR027777">
    <property type="entry name" value="DCTN6"/>
</dbReference>
<dbReference type="Pfam" id="PF00132">
    <property type="entry name" value="Hexapep"/>
    <property type="match status" value="1"/>
</dbReference>
<evidence type="ECO:0000256" key="2">
    <source>
        <dbReference type="ARBA" id="ARBA00005943"/>
    </source>
</evidence>
<dbReference type="SUPFAM" id="SSF50249">
    <property type="entry name" value="Nucleic acid-binding proteins"/>
    <property type="match status" value="1"/>
</dbReference>
<gene>
    <name evidence="10" type="ORF">M0813_08597</name>
</gene>
<reference evidence="10" key="1">
    <citation type="submission" date="2022-08" db="EMBL/GenBank/DDBJ databases">
        <title>Novel sulfate-reducing endosymbionts in the free-living metamonad Anaeramoeba.</title>
        <authorList>
            <person name="Jerlstrom-Hultqvist J."/>
            <person name="Cepicka I."/>
            <person name="Gallot-Lavallee L."/>
            <person name="Salas-Leiva D."/>
            <person name="Curtis B.A."/>
            <person name="Zahonova K."/>
            <person name="Pipaliya S."/>
            <person name="Dacks J."/>
            <person name="Roger A.J."/>
        </authorList>
    </citation>
    <scope>NUCLEOTIDE SEQUENCE</scope>
    <source>
        <strain evidence="10">Schooner1</strain>
    </source>
</reference>
<dbReference type="InterPro" id="IPR012340">
    <property type="entry name" value="NA-bd_OB-fold"/>
</dbReference>
<accession>A0ABQ8X7L7</accession>
<dbReference type="PANTHER" id="PTHR13072">
    <property type="entry name" value="DYNACTIN 6"/>
    <property type="match status" value="1"/>
</dbReference>
<comment type="subcellular location">
    <subcellularLocation>
        <location evidence="1">Cytoplasm</location>
        <location evidence="1">Cytoskeleton</location>
    </subcellularLocation>
</comment>
<proteinExistence type="inferred from homology"/>
<dbReference type="CDD" id="cd04457">
    <property type="entry name" value="S1_S28E"/>
    <property type="match status" value="1"/>
</dbReference>
<evidence type="ECO:0000256" key="1">
    <source>
        <dbReference type="ARBA" id="ARBA00004245"/>
    </source>
</evidence>
<dbReference type="EMBL" id="JAOAOG010000326">
    <property type="protein sequence ID" value="KAJ6228561.1"/>
    <property type="molecule type" value="Genomic_DNA"/>
</dbReference>
<sequence>MTLKIGQNTIICDSSELEGDITIGSNCVLHPFSRIIAKDGPIVIGDGNLLEANCVLINEKKGTRDSSAPMRIGNYNRFEIGSEVRSLTIGNCNVIGIKTKLERGSVLKDGIVIAPTVNVKDGVQVQNYTVMFHKPELIVNISSESQKEDEKTLVTVTKVLGRTGASGGVSQVRVEFIDDNTRNLIRNVKGPVKEGDILVLMESERQARRFR</sequence>
<evidence type="ECO:0000313" key="11">
    <source>
        <dbReference type="Proteomes" id="UP001150062"/>
    </source>
</evidence>
<dbReference type="Pfam" id="PF01200">
    <property type="entry name" value="Ribosomal_S28e"/>
    <property type="match status" value="1"/>
</dbReference>
<keyword evidence="6" id="KW-0689">Ribosomal protein</keyword>
<keyword evidence="7" id="KW-0206">Cytoskeleton</keyword>
<comment type="caution">
    <text evidence="10">The sequence shown here is derived from an EMBL/GenBank/DDBJ whole genome shotgun (WGS) entry which is preliminary data.</text>
</comment>
<keyword evidence="11" id="KW-1185">Reference proteome</keyword>